<dbReference type="PROSITE" id="PS00201">
    <property type="entry name" value="FLAVODOXIN"/>
    <property type="match status" value="1"/>
</dbReference>
<dbReference type="EMBL" id="JAUSUR010000002">
    <property type="protein sequence ID" value="MDQ0360789.1"/>
    <property type="molecule type" value="Genomic_DNA"/>
</dbReference>
<dbReference type="InterPro" id="IPR029039">
    <property type="entry name" value="Flavoprotein-like_sf"/>
</dbReference>
<dbReference type="InterPro" id="IPR008254">
    <property type="entry name" value="Flavodoxin/NO_synth"/>
</dbReference>
<dbReference type="EC" id="1.3.5.3" evidence="2"/>
<dbReference type="RefSeq" id="WP_307406953.1">
    <property type="nucleotide sequence ID" value="NZ_JAUSUR010000002.1"/>
</dbReference>
<evidence type="ECO:0000313" key="2">
    <source>
        <dbReference type="EMBL" id="MDQ0360789.1"/>
    </source>
</evidence>
<organism evidence="2 3">
    <name type="scientific">Breznakia pachnodae</name>
    <dbReference type="NCBI Taxonomy" id="265178"/>
    <lineage>
        <taxon>Bacteria</taxon>
        <taxon>Bacillati</taxon>
        <taxon>Bacillota</taxon>
        <taxon>Erysipelotrichia</taxon>
        <taxon>Erysipelotrichales</taxon>
        <taxon>Erysipelotrichaceae</taxon>
        <taxon>Breznakia</taxon>
    </lineage>
</organism>
<dbReference type="InterPro" id="IPR026816">
    <property type="entry name" value="Flavodoxin_dom"/>
</dbReference>
<dbReference type="GO" id="GO:0016491">
    <property type="term" value="F:oxidoreductase activity"/>
    <property type="evidence" value="ECO:0007669"/>
    <property type="project" value="UniProtKB-KW"/>
</dbReference>
<sequence>MKMLIIYGSKHGSTEDVAKKIAAQTSADIVNIEDNQNVDVSMYDTILIGSSIYVGQMNKVLKKYLKSNVDSLKSKNLYLFLCRGQQEPSIEEMVETNIPEYKDLFIGKMDIGGEFRMSSLGFMEKKIIKVVSKGKEQPSIQNDKVDELINQLKNKA</sequence>
<evidence type="ECO:0000313" key="3">
    <source>
        <dbReference type="Proteomes" id="UP001230220"/>
    </source>
</evidence>
<dbReference type="InterPro" id="IPR052200">
    <property type="entry name" value="Protoporphyrinogen_IX_DH"/>
</dbReference>
<evidence type="ECO:0000259" key="1">
    <source>
        <dbReference type="PROSITE" id="PS50902"/>
    </source>
</evidence>
<dbReference type="Proteomes" id="UP001230220">
    <property type="component" value="Unassembled WGS sequence"/>
</dbReference>
<keyword evidence="2" id="KW-0560">Oxidoreductase</keyword>
<protein>
    <submittedName>
        <fullName evidence="2">Menaquinone-dependent protoporphyrinogen oxidase</fullName>
        <ecNumber evidence="2">1.3.5.3</ecNumber>
    </submittedName>
</protein>
<name>A0ABU0E1N1_9FIRM</name>
<dbReference type="Pfam" id="PF12724">
    <property type="entry name" value="Flavodoxin_5"/>
    <property type="match status" value="1"/>
</dbReference>
<dbReference type="PANTHER" id="PTHR38030">
    <property type="entry name" value="PROTOPORPHYRINOGEN IX DEHYDROGENASE [MENAQUINONE]"/>
    <property type="match status" value="1"/>
</dbReference>
<reference evidence="2 3" key="1">
    <citation type="submission" date="2023-07" db="EMBL/GenBank/DDBJ databases">
        <title>Genomic Encyclopedia of Type Strains, Phase IV (KMG-IV): sequencing the most valuable type-strain genomes for metagenomic binning, comparative biology and taxonomic classification.</title>
        <authorList>
            <person name="Goeker M."/>
        </authorList>
    </citation>
    <scope>NUCLEOTIDE SEQUENCE [LARGE SCALE GENOMIC DNA]</scope>
    <source>
        <strain evidence="2 3">DSM 16784</strain>
    </source>
</reference>
<proteinExistence type="predicted"/>
<feature type="domain" description="Flavodoxin-like" evidence="1">
    <location>
        <begin position="3"/>
        <end position="153"/>
    </location>
</feature>
<comment type="caution">
    <text evidence="2">The sequence shown here is derived from an EMBL/GenBank/DDBJ whole genome shotgun (WGS) entry which is preliminary data.</text>
</comment>
<dbReference type="Gene3D" id="3.40.50.360">
    <property type="match status" value="2"/>
</dbReference>
<dbReference type="PROSITE" id="PS50902">
    <property type="entry name" value="FLAVODOXIN_LIKE"/>
    <property type="match status" value="1"/>
</dbReference>
<keyword evidence="3" id="KW-1185">Reference proteome</keyword>
<dbReference type="SUPFAM" id="SSF52218">
    <property type="entry name" value="Flavoproteins"/>
    <property type="match status" value="1"/>
</dbReference>
<dbReference type="PANTHER" id="PTHR38030:SF2">
    <property type="entry name" value="PROTOPORPHYRINOGEN IX DEHYDROGENASE [QUINONE]"/>
    <property type="match status" value="1"/>
</dbReference>
<accession>A0ABU0E1N1</accession>
<dbReference type="InterPro" id="IPR001226">
    <property type="entry name" value="Flavodoxin_CS"/>
</dbReference>
<gene>
    <name evidence="2" type="ORF">J2S15_001534</name>
</gene>